<proteinExistence type="predicted"/>
<reference evidence="2 3" key="1">
    <citation type="submission" date="2020-02" db="EMBL/GenBank/DDBJ databases">
        <authorList>
            <person name="Ferguson B K."/>
        </authorList>
    </citation>
    <scope>NUCLEOTIDE SEQUENCE [LARGE SCALE GENOMIC DNA]</scope>
</reference>
<accession>A0A6H5GQ73</accession>
<feature type="compositionally biased region" description="Basic residues" evidence="1">
    <location>
        <begin position="1"/>
        <end position="12"/>
    </location>
</feature>
<sequence>MLGKWRSSRARRLLPGLMTSPAVGARPPPNRRIQVQKRANGRANLPPLLLPNTYLEPPSSTRSATRMSAPACYKII</sequence>
<dbReference type="Proteomes" id="UP000479000">
    <property type="component" value="Unassembled WGS sequence"/>
</dbReference>
<dbReference type="AlphaFoldDB" id="A0A6H5GQ73"/>
<evidence type="ECO:0000313" key="2">
    <source>
        <dbReference type="EMBL" id="CAB0005986.1"/>
    </source>
</evidence>
<keyword evidence="3" id="KW-1185">Reference proteome</keyword>
<name>A0A6H5GQ73_9HEMI</name>
<organism evidence="2 3">
    <name type="scientific">Nesidiocoris tenuis</name>
    <dbReference type="NCBI Taxonomy" id="355587"/>
    <lineage>
        <taxon>Eukaryota</taxon>
        <taxon>Metazoa</taxon>
        <taxon>Ecdysozoa</taxon>
        <taxon>Arthropoda</taxon>
        <taxon>Hexapoda</taxon>
        <taxon>Insecta</taxon>
        <taxon>Pterygota</taxon>
        <taxon>Neoptera</taxon>
        <taxon>Paraneoptera</taxon>
        <taxon>Hemiptera</taxon>
        <taxon>Heteroptera</taxon>
        <taxon>Panheteroptera</taxon>
        <taxon>Cimicomorpha</taxon>
        <taxon>Miridae</taxon>
        <taxon>Dicyphina</taxon>
        <taxon>Nesidiocoris</taxon>
    </lineage>
</organism>
<feature type="region of interest" description="Disordered" evidence="1">
    <location>
        <begin position="1"/>
        <end position="67"/>
    </location>
</feature>
<gene>
    <name evidence="2" type="ORF">NTEN_LOCUS11463</name>
</gene>
<feature type="compositionally biased region" description="Low complexity" evidence="1">
    <location>
        <begin position="45"/>
        <end position="58"/>
    </location>
</feature>
<protein>
    <submittedName>
        <fullName evidence="2">Uncharacterized protein</fullName>
    </submittedName>
</protein>
<evidence type="ECO:0000313" key="3">
    <source>
        <dbReference type="Proteomes" id="UP000479000"/>
    </source>
</evidence>
<evidence type="ECO:0000256" key="1">
    <source>
        <dbReference type="SAM" id="MobiDB-lite"/>
    </source>
</evidence>
<dbReference type="EMBL" id="CADCXU010017062">
    <property type="protein sequence ID" value="CAB0005986.1"/>
    <property type="molecule type" value="Genomic_DNA"/>
</dbReference>